<feature type="compositionally biased region" description="Polar residues" evidence="1">
    <location>
        <begin position="172"/>
        <end position="183"/>
    </location>
</feature>
<protein>
    <submittedName>
        <fullName evidence="2">Uncharacterized protein</fullName>
    </submittedName>
</protein>
<dbReference type="Proteomes" id="UP001652680">
    <property type="component" value="Unassembled WGS sequence"/>
</dbReference>
<dbReference type="EnsemblMetazoa" id="XM_044458807.1">
    <property type="protein sequence ID" value="XP_044314742.1"/>
    <property type="gene ID" value="LOC123037559"/>
</dbReference>
<accession>A0ABM5J7F1</accession>
<feature type="compositionally biased region" description="Basic and acidic residues" evidence="1">
    <location>
        <begin position="354"/>
        <end position="365"/>
    </location>
</feature>
<evidence type="ECO:0000256" key="1">
    <source>
        <dbReference type="SAM" id="MobiDB-lite"/>
    </source>
</evidence>
<feature type="compositionally biased region" description="Basic and acidic residues" evidence="1">
    <location>
        <begin position="56"/>
        <end position="120"/>
    </location>
</feature>
<feature type="compositionally biased region" description="Polar residues" evidence="1">
    <location>
        <begin position="343"/>
        <end position="353"/>
    </location>
</feature>
<feature type="region of interest" description="Disordered" evidence="1">
    <location>
        <begin position="255"/>
        <end position="365"/>
    </location>
</feature>
<dbReference type="GeneID" id="123037559"/>
<reference evidence="2" key="2">
    <citation type="submission" date="2025-05" db="UniProtKB">
        <authorList>
            <consortium name="EnsemblMetazoa"/>
        </authorList>
    </citation>
    <scope>IDENTIFICATION</scope>
</reference>
<feature type="region of interest" description="Disordered" evidence="1">
    <location>
        <begin position="1"/>
        <end position="150"/>
    </location>
</feature>
<organism evidence="2 3">
    <name type="scientific">Drosophila rhopaloa</name>
    <name type="common">Fruit fly</name>
    <dbReference type="NCBI Taxonomy" id="1041015"/>
    <lineage>
        <taxon>Eukaryota</taxon>
        <taxon>Metazoa</taxon>
        <taxon>Ecdysozoa</taxon>
        <taxon>Arthropoda</taxon>
        <taxon>Hexapoda</taxon>
        <taxon>Insecta</taxon>
        <taxon>Pterygota</taxon>
        <taxon>Neoptera</taxon>
        <taxon>Endopterygota</taxon>
        <taxon>Diptera</taxon>
        <taxon>Brachycera</taxon>
        <taxon>Muscomorpha</taxon>
        <taxon>Ephydroidea</taxon>
        <taxon>Drosophilidae</taxon>
        <taxon>Drosophila</taxon>
        <taxon>Sophophora</taxon>
    </lineage>
</organism>
<name>A0ABM5J7F1_DRORH</name>
<keyword evidence="3" id="KW-1185">Reference proteome</keyword>
<sequence>MNTCKGQELYKDPELRNRTIPEYRNPERVRDAAARTIRREDTEERRQEQVQNTADHATRRNNPEFRISERIRDAAARAAHREDPEERAREQERNTGEHRQRRRDMEDRQRERERDADNRRATRRNPIARSQEQRINTSQRRETRQQRRIREEQIRQMAEDRLLNFRMDSQNRLDASQRQSQRNMDARAQLSEDELARERGQQRNRIRSSARDLYHRNIKEGPTAICICCGGTWFRSQYRNPERVRDAAARAIRREVTEERRQEQVQNTADHASRRNNPEYRISERIRDAAARAAHREDPEERAREQERNTGEHRQRRRDVEDRQRERERDADNRRATRRNPIARSQEQRINTSQRRETRQQRRIREEQIRQMAEDRLLNFRMDSQNRLDASQRQSPRNMDARAQLSEDELEQERGQHRNRIRSSARDLYHRNIKEGPTAVCICCGGTWFRSQRHSVNLLPTALVRLETGSRVFDTAALIDPCTPMSCIDASLASSFRLPTTNLSDAVRTHFRDITLADERFYLPATISIILGADMYPNVMRPGFLKLQDGLPVAQSTVFGWVVSGACHQP</sequence>
<feature type="compositionally biased region" description="Polar residues" evidence="1">
    <location>
        <begin position="128"/>
        <end position="138"/>
    </location>
</feature>
<feature type="compositionally biased region" description="Basic and acidic residues" evidence="1">
    <location>
        <begin position="139"/>
        <end position="150"/>
    </location>
</feature>
<feature type="region of interest" description="Disordered" evidence="1">
    <location>
        <begin position="172"/>
        <end position="208"/>
    </location>
</feature>
<reference evidence="3" key="1">
    <citation type="journal article" date="2021" name="Elife">
        <title>Highly contiguous assemblies of 101 drosophilid genomes.</title>
        <authorList>
            <person name="Kim B.Y."/>
            <person name="Wang J.R."/>
            <person name="Miller D.E."/>
            <person name="Barmina O."/>
            <person name="Delaney E."/>
            <person name="Thompson A."/>
            <person name="Comeault A.A."/>
            <person name="Peede D."/>
            <person name="D'Agostino E.R."/>
            <person name="Pelaez J."/>
            <person name="Aguilar J.M."/>
            <person name="Haji D."/>
            <person name="Matsunaga T."/>
            <person name="Armstrong E.E."/>
            <person name="Zych M."/>
            <person name="Ogawa Y."/>
            <person name="Stamenkovic-Radak M."/>
            <person name="Jelic M."/>
            <person name="Veselinovic M.S."/>
            <person name="Tanaskovic M."/>
            <person name="Eric P."/>
            <person name="Gao J.J."/>
            <person name="Katoh T.K."/>
            <person name="Toda M.J."/>
            <person name="Watabe H."/>
            <person name="Watada M."/>
            <person name="Davis J.S."/>
            <person name="Moyle L.C."/>
            <person name="Manoli G."/>
            <person name="Bertolini E."/>
            <person name="Kostal V."/>
            <person name="Hawley R.S."/>
            <person name="Takahashi A."/>
            <person name="Jones C.D."/>
            <person name="Price D.K."/>
            <person name="Whiteman N."/>
            <person name="Kopp A."/>
            <person name="Matute D.R."/>
            <person name="Petrov D.A."/>
        </authorList>
    </citation>
    <scope>NUCLEOTIDE SEQUENCE [LARGE SCALE GENOMIC DNA]</scope>
</reference>
<feature type="compositionally biased region" description="Basic and acidic residues" evidence="1">
    <location>
        <begin position="271"/>
        <end position="335"/>
    </location>
</feature>
<dbReference type="RefSeq" id="XP_044314742.1">
    <property type="nucleotide sequence ID" value="XM_044458807.1"/>
</dbReference>
<feature type="compositionally biased region" description="Basic and acidic residues" evidence="1">
    <location>
        <begin position="8"/>
        <end position="48"/>
    </location>
</feature>
<proteinExistence type="predicted"/>
<evidence type="ECO:0000313" key="2">
    <source>
        <dbReference type="EnsemblMetazoa" id="XP_044314742.1"/>
    </source>
</evidence>
<feature type="region of interest" description="Disordered" evidence="1">
    <location>
        <begin position="387"/>
        <end position="420"/>
    </location>
</feature>
<feature type="compositionally biased region" description="Polar residues" evidence="1">
    <location>
        <begin position="387"/>
        <end position="397"/>
    </location>
</feature>
<evidence type="ECO:0000313" key="3">
    <source>
        <dbReference type="Proteomes" id="UP001652680"/>
    </source>
</evidence>